<comment type="caution">
    <text evidence="1">The sequence shown here is derived from an EMBL/GenBank/DDBJ whole genome shotgun (WGS) entry which is preliminary data.</text>
</comment>
<sequence>MKDIKEHIENILTSNLVDSYFCTRVWDAWQCGTMTEEDFKEVNESESIADIVDELKTFIESQTNGLKQLAKCQDKTICFNFYHPLYSFIC</sequence>
<evidence type="ECO:0000313" key="1">
    <source>
        <dbReference type="EMBL" id="GAG68898.1"/>
    </source>
</evidence>
<dbReference type="EMBL" id="BART01009466">
    <property type="protein sequence ID" value="GAG68898.1"/>
    <property type="molecule type" value="Genomic_DNA"/>
</dbReference>
<proteinExistence type="predicted"/>
<name>X1A7Z4_9ZZZZ</name>
<dbReference type="AlphaFoldDB" id="X1A7Z4"/>
<organism evidence="1">
    <name type="scientific">marine sediment metagenome</name>
    <dbReference type="NCBI Taxonomy" id="412755"/>
    <lineage>
        <taxon>unclassified sequences</taxon>
        <taxon>metagenomes</taxon>
        <taxon>ecological metagenomes</taxon>
    </lineage>
</organism>
<gene>
    <name evidence="1" type="ORF">S01H4_20977</name>
</gene>
<reference evidence="1" key="1">
    <citation type="journal article" date="2014" name="Front. Microbiol.">
        <title>High frequency of phylogenetically diverse reductive dehalogenase-homologous genes in deep subseafloor sedimentary metagenomes.</title>
        <authorList>
            <person name="Kawai M."/>
            <person name="Futagami T."/>
            <person name="Toyoda A."/>
            <person name="Takaki Y."/>
            <person name="Nishi S."/>
            <person name="Hori S."/>
            <person name="Arai W."/>
            <person name="Tsubouchi T."/>
            <person name="Morono Y."/>
            <person name="Uchiyama I."/>
            <person name="Ito T."/>
            <person name="Fujiyama A."/>
            <person name="Inagaki F."/>
            <person name="Takami H."/>
        </authorList>
    </citation>
    <scope>NUCLEOTIDE SEQUENCE</scope>
    <source>
        <strain evidence="1">Expedition CK06-06</strain>
    </source>
</reference>
<accession>X1A7Z4</accession>
<protein>
    <submittedName>
        <fullName evidence="1">Uncharacterized protein</fullName>
    </submittedName>
</protein>